<evidence type="ECO:0000256" key="1">
    <source>
        <dbReference type="SAM" id="MobiDB-lite"/>
    </source>
</evidence>
<dbReference type="EMBL" id="VEVO01000016">
    <property type="protein sequence ID" value="KAF0029476.1"/>
    <property type="molecule type" value="Genomic_DNA"/>
</dbReference>
<feature type="compositionally biased region" description="Low complexity" evidence="1">
    <location>
        <begin position="59"/>
        <end position="71"/>
    </location>
</feature>
<comment type="caution">
    <text evidence="2">The sequence shown here is derived from an EMBL/GenBank/DDBJ whole genome shotgun (WGS) entry which is preliminary data.</text>
</comment>
<name>A0A6A4S2P2_SCOMX</name>
<evidence type="ECO:0000313" key="3">
    <source>
        <dbReference type="Proteomes" id="UP000438429"/>
    </source>
</evidence>
<organism evidence="2 3">
    <name type="scientific">Scophthalmus maximus</name>
    <name type="common">Turbot</name>
    <name type="synonym">Psetta maxima</name>
    <dbReference type="NCBI Taxonomy" id="52904"/>
    <lineage>
        <taxon>Eukaryota</taxon>
        <taxon>Metazoa</taxon>
        <taxon>Chordata</taxon>
        <taxon>Craniata</taxon>
        <taxon>Vertebrata</taxon>
        <taxon>Euteleostomi</taxon>
        <taxon>Actinopterygii</taxon>
        <taxon>Neopterygii</taxon>
        <taxon>Teleostei</taxon>
        <taxon>Neoteleostei</taxon>
        <taxon>Acanthomorphata</taxon>
        <taxon>Carangaria</taxon>
        <taxon>Pleuronectiformes</taxon>
        <taxon>Pleuronectoidei</taxon>
        <taxon>Scophthalmidae</taxon>
        <taxon>Scophthalmus</taxon>
    </lineage>
</organism>
<feature type="region of interest" description="Disordered" evidence="1">
    <location>
        <begin position="44"/>
        <end position="71"/>
    </location>
</feature>
<gene>
    <name evidence="2" type="ORF">F2P81_018581</name>
</gene>
<dbReference type="AlphaFoldDB" id="A0A6A4S2P2"/>
<sequence length="71" mass="7838">MKAVNMDTADNQSTPIRNMKSLYVSKAAVTLCELRHHLVRFANHTARTSSRSDAEVPSRARPSLRSSAALL</sequence>
<dbReference type="Proteomes" id="UP000438429">
    <property type="component" value="Unassembled WGS sequence"/>
</dbReference>
<protein>
    <submittedName>
        <fullName evidence="2">Uncharacterized protein</fullName>
    </submittedName>
</protein>
<reference evidence="2 3" key="1">
    <citation type="submission" date="2019-06" db="EMBL/GenBank/DDBJ databases">
        <title>Draft genomes of female and male turbot (Scophthalmus maximus).</title>
        <authorList>
            <person name="Xu H."/>
            <person name="Xu X.-W."/>
            <person name="Shao C."/>
            <person name="Chen S."/>
        </authorList>
    </citation>
    <scope>NUCLEOTIDE SEQUENCE [LARGE SCALE GENOMIC DNA]</scope>
    <source>
        <strain evidence="2">Ysfricsl-2016a</strain>
        <tissue evidence="2">Blood</tissue>
    </source>
</reference>
<proteinExistence type="predicted"/>
<evidence type="ECO:0000313" key="2">
    <source>
        <dbReference type="EMBL" id="KAF0029476.1"/>
    </source>
</evidence>
<accession>A0A6A4S2P2</accession>